<evidence type="ECO:0000313" key="1">
    <source>
        <dbReference type="EMBL" id="RZV08353.1"/>
    </source>
</evidence>
<dbReference type="Proteomes" id="UP000199320">
    <property type="component" value="Unassembled WGS sequence"/>
</dbReference>
<evidence type="ECO:0000313" key="4">
    <source>
        <dbReference type="Proteomes" id="UP000199320"/>
    </source>
</evidence>
<dbReference type="AlphaFoldDB" id="A0A1G6LLN5"/>
<gene>
    <name evidence="1" type="ORF">BDK88_3325</name>
    <name evidence="3" type="ORF">SAMN04488694_104273</name>
    <name evidence="2" type="ORF">SAMN05192552_100429</name>
</gene>
<reference evidence="4 6" key="2">
    <citation type="submission" date="2016-10" db="EMBL/GenBank/DDBJ databases">
        <authorList>
            <person name="Varghese N."/>
            <person name="Submissions S."/>
        </authorList>
    </citation>
    <scope>NUCLEOTIDE SEQUENCE [LARGE SCALE GENOMIC DNA]</scope>
    <source>
        <strain evidence="2 6">CDM_1</strain>
        <strain evidence="4">CDM_6</strain>
    </source>
</reference>
<dbReference type="EMBL" id="SHMP01000006">
    <property type="protein sequence ID" value="RZV08353.1"/>
    <property type="molecule type" value="Genomic_DNA"/>
</dbReference>
<sequence length="42" mass="4900">MAQPYGRCQHCGERLYAHIEGGYQCLNCDRRYTEADFESRAT</sequence>
<accession>A0A1G6LLN5</accession>
<organism evidence="2 6">
    <name type="scientific">Natrinema hispanicum</name>
    <dbReference type="NCBI Taxonomy" id="392421"/>
    <lineage>
        <taxon>Archaea</taxon>
        <taxon>Methanobacteriati</taxon>
        <taxon>Methanobacteriota</taxon>
        <taxon>Stenosarchaea group</taxon>
        <taxon>Halobacteria</taxon>
        <taxon>Halobacteriales</taxon>
        <taxon>Natrialbaceae</taxon>
        <taxon>Natrinema</taxon>
    </lineage>
</organism>
<evidence type="ECO:0000313" key="3">
    <source>
        <dbReference type="EMBL" id="SET21981.1"/>
    </source>
</evidence>
<evidence type="ECO:0008006" key="7">
    <source>
        <dbReference type="Google" id="ProtNLM"/>
    </source>
</evidence>
<dbReference type="SUPFAM" id="SSF57889">
    <property type="entry name" value="Cysteine-rich domain"/>
    <property type="match status" value="1"/>
</dbReference>
<dbReference type="Proteomes" id="UP000324021">
    <property type="component" value="Unassembled WGS sequence"/>
</dbReference>
<evidence type="ECO:0000313" key="5">
    <source>
        <dbReference type="Proteomes" id="UP000291097"/>
    </source>
</evidence>
<reference evidence="3" key="1">
    <citation type="submission" date="2016-10" db="EMBL/GenBank/DDBJ databases">
        <authorList>
            <person name="de Groot N.N."/>
        </authorList>
    </citation>
    <scope>NUCLEOTIDE SEQUENCE [LARGE SCALE GENOMIC DNA]</scope>
    <source>
        <strain evidence="3">CDM_6</strain>
    </source>
</reference>
<reference evidence="1 5" key="3">
    <citation type="submission" date="2019-02" db="EMBL/GenBank/DDBJ databases">
        <title>Genomic Encyclopedia of Archaeal and Bacterial Type Strains, Phase II (KMG-II): from individual species to whole genera.</title>
        <authorList>
            <person name="Goeker M."/>
        </authorList>
    </citation>
    <scope>NUCLEOTIDE SEQUENCE [LARGE SCALE GENOMIC DNA]</scope>
    <source>
        <strain evidence="1 5">DSM 18328</strain>
    </source>
</reference>
<proteinExistence type="predicted"/>
<protein>
    <recommendedName>
        <fullName evidence="7">Transposase zinc-ribbon domain-containing protein</fullName>
    </recommendedName>
</protein>
<name>A0A1G6LLN5_9EURY</name>
<dbReference type="EMBL" id="FMZP01000004">
    <property type="protein sequence ID" value="SDC44170.1"/>
    <property type="molecule type" value="Genomic_DNA"/>
</dbReference>
<evidence type="ECO:0000313" key="6">
    <source>
        <dbReference type="Proteomes" id="UP000324021"/>
    </source>
</evidence>
<dbReference type="Proteomes" id="UP000291097">
    <property type="component" value="Unassembled WGS sequence"/>
</dbReference>
<evidence type="ECO:0000313" key="2">
    <source>
        <dbReference type="EMBL" id="SDC44170.1"/>
    </source>
</evidence>
<dbReference type="RefSeq" id="WP_008013006.1">
    <property type="nucleotide sequence ID" value="NZ_FMZP01000004.1"/>
</dbReference>
<keyword evidence="4" id="KW-1185">Reference proteome</keyword>
<dbReference type="InterPro" id="IPR046349">
    <property type="entry name" value="C1-like_sf"/>
</dbReference>
<dbReference type="EMBL" id="FOIC01000004">
    <property type="protein sequence ID" value="SET21981.1"/>
    <property type="molecule type" value="Genomic_DNA"/>
</dbReference>